<dbReference type="KEGG" id="ttn:TTX_0836"/>
<dbReference type="InterPro" id="IPR007508">
    <property type="entry name" value="DtdA"/>
</dbReference>
<dbReference type="Proteomes" id="UP000002654">
    <property type="component" value="Chromosome"/>
</dbReference>
<dbReference type="Gene3D" id="3.40.50.10700">
    <property type="entry name" value="AF0625-like"/>
    <property type="match status" value="1"/>
</dbReference>
<proteinExistence type="predicted"/>
<sequence length="257" mass="28597">MYLGPEGEIAIALSRDPVARGVARILGVEDRPLGSCCSVVRRGELLILVYDGDSLELPPEEKLRSLGIGHIVVPSRHEMARPRPMLTAHTPGVPPSLSVAYAELKTWLFRELCLERPPEFECALEATHHEPNTEIVSATFIEIGSTEREWNDERPLKGLSWILGELPNYKPANAPVIMSVGDLHYSMVTQMALDGLANVGHIIHKDVATRDLVAQAFNKHVKRPERVIFFKKSVKSPIRNEIIEKLKELGVPIELKG</sequence>
<dbReference type="Gene3D" id="3.40.630.50">
    <property type="entry name" value="AF0625-like"/>
    <property type="match status" value="1"/>
</dbReference>
<protein>
    <recommendedName>
        <fullName evidence="3">D-aminoacyl-tRNA deacylase</fullName>
    </recommendedName>
</protein>
<dbReference type="eggNOG" id="arCOG01616">
    <property type="taxonomic scope" value="Archaea"/>
</dbReference>
<gene>
    <name evidence="1" type="ordered locus">TTX_0836</name>
</gene>
<evidence type="ECO:0008006" key="3">
    <source>
        <dbReference type="Google" id="ProtNLM"/>
    </source>
</evidence>
<dbReference type="PANTHER" id="PTHR34667">
    <property type="entry name" value="D-AMINOACYL-TRNA DEACYLASE"/>
    <property type="match status" value="1"/>
</dbReference>
<dbReference type="GO" id="GO:0051499">
    <property type="term" value="F:D-aminoacyl-tRNA deacylase activity"/>
    <property type="evidence" value="ECO:0007669"/>
    <property type="project" value="InterPro"/>
</dbReference>
<dbReference type="OrthoDB" id="9863at2157"/>
<organism evidence="1 2">
    <name type="scientific">Thermoproteus tenax (strain ATCC 35583 / DSM 2078 / JCM 9277 / NBRC 100435 / Kra 1)</name>
    <dbReference type="NCBI Taxonomy" id="768679"/>
    <lineage>
        <taxon>Archaea</taxon>
        <taxon>Thermoproteota</taxon>
        <taxon>Thermoprotei</taxon>
        <taxon>Thermoproteales</taxon>
        <taxon>Thermoproteaceae</taxon>
        <taxon>Thermoproteus</taxon>
    </lineage>
</organism>
<dbReference type="HOGENOM" id="CLU_056464_1_0_2"/>
<dbReference type="PANTHER" id="PTHR34667:SF1">
    <property type="entry name" value="D-AMINOACYL-TRNA DEACYLASE"/>
    <property type="match status" value="1"/>
</dbReference>
<dbReference type="Pfam" id="PF04414">
    <property type="entry name" value="tRNA_deacylase"/>
    <property type="match status" value="1"/>
</dbReference>
<reference evidence="1 2" key="1">
    <citation type="journal article" date="2011" name="PLoS ONE">
        <title>The complete genome sequence of Thermoproteus tenax: a physiologically versatile member of the Crenarchaeota.</title>
        <authorList>
            <person name="Siebers B."/>
            <person name="Zaparty M."/>
            <person name="Raddatz G."/>
            <person name="Tjaden B."/>
            <person name="Albers S.V."/>
            <person name="Bell S.D."/>
            <person name="Blombach F."/>
            <person name="Kletzin A."/>
            <person name="Kyrpides N."/>
            <person name="Lanz C."/>
            <person name="Plagens A."/>
            <person name="Rampp M."/>
            <person name="Rosinus A."/>
            <person name="von Jan M."/>
            <person name="Makarova K.S."/>
            <person name="Klenk H.P."/>
            <person name="Schuster S.C."/>
            <person name="Hensel R."/>
        </authorList>
    </citation>
    <scope>NUCLEOTIDE SEQUENCE [LARGE SCALE GENOMIC DNA]</scope>
    <source>
        <strain evidence="2">ATCC 35583 / DSM 2078 / JCM 9277 / NBRC 100435 / Kra 1</strain>
    </source>
</reference>
<evidence type="ECO:0000313" key="1">
    <source>
        <dbReference type="EMBL" id="CCC81491.1"/>
    </source>
</evidence>
<name>G4RPJ6_THETK</name>
<dbReference type="AlphaFoldDB" id="G4RPJ6"/>
<dbReference type="EMBL" id="FN869859">
    <property type="protein sequence ID" value="CCC81491.1"/>
    <property type="molecule type" value="Genomic_DNA"/>
</dbReference>
<dbReference type="PaxDb" id="768679-TTX_0836"/>
<dbReference type="PATRIC" id="fig|768679.9.peg.845"/>
<dbReference type="RefSeq" id="WP_014126747.1">
    <property type="nucleotide sequence ID" value="NC_016070.1"/>
</dbReference>
<dbReference type="STRING" id="768679.TTX_0836"/>
<dbReference type="SUPFAM" id="SSF142535">
    <property type="entry name" value="AF0625-like"/>
    <property type="match status" value="1"/>
</dbReference>
<keyword evidence="2" id="KW-1185">Reference proteome</keyword>
<dbReference type="GeneID" id="11261728"/>
<evidence type="ECO:0000313" key="2">
    <source>
        <dbReference type="Proteomes" id="UP000002654"/>
    </source>
</evidence>
<accession>G4RPJ6</accession>